<proteinExistence type="predicted"/>
<evidence type="ECO:0000259" key="1">
    <source>
        <dbReference type="PROSITE" id="PS50234"/>
    </source>
</evidence>
<evidence type="ECO:0000313" key="2">
    <source>
        <dbReference type="EMBL" id="SPW28638.1"/>
    </source>
</evidence>
<dbReference type="SMART" id="SM00327">
    <property type="entry name" value="VWA"/>
    <property type="match status" value="1"/>
</dbReference>
<dbReference type="Pfam" id="PF13519">
    <property type="entry name" value="VWA_2"/>
    <property type="match status" value="1"/>
</dbReference>
<dbReference type="RefSeq" id="WP_005525399.1">
    <property type="nucleotide sequence ID" value="NZ_CAJPQJ010000018.1"/>
</dbReference>
<sequence>MKKYKATYLPVFFLIDVSYSMLEEKPGGGTLLDAANQLVPGIVEACEKYSVLDQRLRLGLIEFCDEARVVIPLSEIDAFSENIPQLVAKGGTNFAAAFWAVFNEMGVAVESLRKPEIGIHRPTVFFITDGEDIGDVEERARAWAALSDEGFRYRPNFFTFGVGNANLEGIRAFKLGSGFAAATKDPTRAVQRLQEILNTLVSSIVSSSAGDNPTGKIIVDPKTFNSDEWEVDDEFV</sequence>
<comment type="caution">
    <text evidence="2">The sequence shown here is derived from an EMBL/GenBank/DDBJ whole genome shotgun (WGS) entry which is preliminary data.</text>
</comment>
<dbReference type="PROSITE" id="PS50234">
    <property type="entry name" value="VWFA"/>
    <property type="match status" value="1"/>
</dbReference>
<reference evidence="2 3" key="1">
    <citation type="submission" date="2018-06" db="EMBL/GenBank/DDBJ databases">
        <authorList>
            <consortium name="Pathogen Informatics"/>
            <person name="Doyle S."/>
        </authorList>
    </citation>
    <scope>NUCLEOTIDE SEQUENCE [LARGE SCALE GENOMIC DNA]</scope>
    <source>
        <strain evidence="2 3">NCTC10254</strain>
    </source>
</reference>
<dbReference type="Gene3D" id="3.40.50.410">
    <property type="entry name" value="von Willebrand factor, type A domain"/>
    <property type="match status" value="1"/>
</dbReference>
<name>A0A6H9XPB9_9CORY</name>
<dbReference type="SUPFAM" id="SSF53300">
    <property type="entry name" value="vWA-like"/>
    <property type="match status" value="1"/>
</dbReference>
<organism evidence="2 3">
    <name type="scientific">Corynebacterium matruchotii</name>
    <dbReference type="NCBI Taxonomy" id="43768"/>
    <lineage>
        <taxon>Bacteria</taxon>
        <taxon>Bacillati</taxon>
        <taxon>Actinomycetota</taxon>
        <taxon>Actinomycetes</taxon>
        <taxon>Mycobacteriales</taxon>
        <taxon>Corynebacteriaceae</taxon>
        <taxon>Corynebacterium</taxon>
    </lineage>
</organism>
<dbReference type="AlphaFoldDB" id="A0A6H9XPB9"/>
<gene>
    <name evidence="2" type="ORF">NCTC10254_01584</name>
</gene>
<evidence type="ECO:0000313" key="3">
    <source>
        <dbReference type="Proteomes" id="UP000249886"/>
    </source>
</evidence>
<protein>
    <submittedName>
        <fullName evidence="2">Uncharacterized protein encoded in toxicity protection region of plasmid R478, contains von Willebrand factor (VWF) domain</fullName>
    </submittedName>
</protein>
<dbReference type="Proteomes" id="UP000249886">
    <property type="component" value="Unassembled WGS sequence"/>
</dbReference>
<feature type="domain" description="VWFA" evidence="1">
    <location>
        <begin position="10"/>
        <end position="200"/>
    </location>
</feature>
<dbReference type="EMBL" id="UARK01000011">
    <property type="protein sequence ID" value="SPW28638.1"/>
    <property type="molecule type" value="Genomic_DNA"/>
</dbReference>
<dbReference type="GeneID" id="84573566"/>
<accession>A0A6H9XPB9</accession>
<dbReference type="InterPro" id="IPR002035">
    <property type="entry name" value="VWF_A"/>
</dbReference>
<dbReference type="InterPro" id="IPR036465">
    <property type="entry name" value="vWFA_dom_sf"/>
</dbReference>